<keyword evidence="13" id="KW-1015">Disulfide bond</keyword>
<protein>
    <recommendedName>
        <fullName evidence="5">Epoxyqueuosine reductase QueH</fullName>
        <ecNumber evidence="4">1.17.99.6</ecNumber>
    </recommendedName>
    <alternativeName>
        <fullName evidence="15">Queuosine biosynthesis protein QueH</fullName>
    </alternativeName>
</protein>
<evidence type="ECO:0000256" key="8">
    <source>
        <dbReference type="ARBA" id="ARBA00022723"/>
    </source>
</evidence>
<comment type="pathway">
    <text evidence="2">tRNA modification; tRNA-queuosine biosynthesis.</text>
</comment>
<evidence type="ECO:0000256" key="14">
    <source>
        <dbReference type="ARBA" id="ARBA00023284"/>
    </source>
</evidence>
<keyword evidence="18" id="KW-1185">Reference proteome</keyword>
<dbReference type="PANTHER" id="PTHR36701:SF1">
    <property type="entry name" value="EPOXYQUEUOSINE REDUCTASE QUEH"/>
    <property type="match status" value="1"/>
</dbReference>
<evidence type="ECO:0000256" key="15">
    <source>
        <dbReference type="ARBA" id="ARBA00031446"/>
    </source>
</evidence>
<dbReference type="RefSeq" id="WP_154527785.1">
    <property type="nucleotide sequence ID" value="NZ_JAXDZJ010000143.1"/>
</dbReference>
<evidence type="ECO:0000256" key="12">
    <source>
        <dbReference type="ARBA" id="ARBA00023014"/>
    </source>
</evidence>
<sequence length="183" mass="21007">MEGKLLFHACCGPCATTGVHALTAEKWNVALYFYGGNIHPYDEWQRRLEALQKLAAAYCVPLIVRPYDTSEWDRRTDGLENESEGGRRCERCMRLQLESAAKKAAELSLSTLCTSLTLSPQKHPDLINLWGAELAGRYALNWEGRIWRKKNGQLFSVQECKRLGLYRQNYCGCRYSMGRPHRF</sequence>
<evidence type="ECO:0000256" key="11">
    <source>
        <dbReference type="ARBA" id="ARBA00023004"/>
    </source>
</evidence>
<dbReference type="Proteomes" id="UP000473699">
    <property type="component" value="Unassembled WGS sequence"/>
</dbReference>
<evidence type="ECO:0000256" key="2">
    <source>
        <dbReference type="ARBA" id="ARBA00004691"/>
    </source>
</evidence>
<comment type="catalytic activity">
    <reaction evidence="16">
        <text>epoxyqueuosine(34) in tRNA + AH2 = queuosine(34) in tRNA + A + H2O</text>
        <dbReference type="Rhea" id="RHEA:32159"/>
        <dbReference type="Rhea" id="RHEA-COMP:18571"/>
        <dbReference type="Rhea" id="RHEA-COMP:18582"/>
        <dbReference type="ChEBI" id="CHEBI:13193"/>
        <dbReference type="ChEBI" id="CHEBI:15377"/>
        <dbReference type="ChEBI" id="CHEBI:17499"/>
        <dbReference type="ChEBI" id="CHEBI:194431"/>
        <dbReference type="ChEBI" id="CHEBI:194443"/>
        <dbReference type="EC" id="1.17.99.6"/>
    </reaction>
</comment>
<keyword evidence="9" id="KW-0671">Queuosine biosynthesis</keyword>
<evidence type="ECO:0000313" key="17">
    <source>
        <dbReference type="EMBL" id="MST54658.1"/>
    </source>
</evidence>
<dbReference type="GO" id="GO:0008616">
    <property type="term" value="P:tRNA queuosine(34) biosynthetic process"/>
    <property type="evidence" value="ECO:0007669"/>
    <property type="project" value="UniProtKB-UniPathway"/>
</dbReference>
<dbReference type="GO" id="GO:0051539">
    <property type="term" value="F:4 iron, 4 sulfur cluster binding"/>
    <property type="evidence" value="ECO:0007669"/>
    <property type="project" value="UniProtKB-KW"/>
</dbReference>
<evidence type="ECO:0000313" key="18">
    <source>
        <dbReference type="Proteomes" id="UP000473699"/>
    </source>
</evidence>
<comment type="caution">
    <text evidence="17">The sequence shown here is derived from an EMBL/GenBank/DDBJ whole genome shotgun (WGS) entry which is preliminary data.</text>
</comment>
<dbReference type="InterPro" id="IPR003828">
    <property type="entry name" value="QueH"/>
</dbReference>
<evidence type="ECO:0000256" key="13">
    <source>
        <dbReference type="ARBA" id="ARBA00023157"/>
    </source>
</evidence>
<evidence type="ECO:0000256" key="7">
    <source>
        <dbReference type="ARBA" id="ARBA00022694"/>
    </source>
</evidence>
<evidence type="ECO:0000256" key="6">
    <source>
        <dbReference type="ARBA" id="ARBA00022485"/>
    </source>
</evidence>
<keyword evidence="8" id="KW-0479">Metal-binding</keyword>
<keyword evidence="6" id="KW-0004">4Fe-4S</keyword>
<name>A0A6L5Y9I7_9BACT</name>
<evidence type="ECO:0000256" key="1">
    <source>
        <dbReference type="ARBA" id="ARBA00002268"/>
    </source>
</evidence>
<keyword evidence="7" id="KW-0819">tRNA processing</keyword>
<evidence type="ECO:0000256" key="10">
    <source>
        <dbReference type="ARBA" id="ARBA00023002"/>
    </source>
</evidence>
<dbReference type="GO" id="GO:0046872">
    <property type="term" value="F:metal ion binding"/>
    <property type="evidence" value="ECO:0007669"/>
    <property type="project" value="UniProtKB-KW"/>
</dbReference>
<comment type="function">
    <text evidence="1">Catalyzes the conversion of epoxyqueuosine (oQ) to queuosine (Q), which is a hypermodified base found in the wobble positions of tRNA(Asp), tRNA(Asn), tRNA(His) and tRNA(Tyr).</text>
</comment>
<keyword evidence="11" id="KW-0408">Iron</keyword>
<dbReference type="UniPathway" id="UPA00392"/>
<dbReference type="EC" id="1.17.99.6" evidence="4"/>
<dbReference type="GO" id="GO:0052693">
    <property type="term" value="F:epoxyqueuosine reductase activity"/>
    <property type="evidence" value="ECO:0007669"/>
    <property type="project" value="UniProtKB-EC"/>
</dbReference>
<evidence type="ECO:0000256" key="3">
    <source>
        <dbReference type="ARBA" id="ARBA00008207"/>
    </source>
</evidence>
<accession>A0A6L5Y9I7</accession>
<evidence type="ECO:0000256" key="5">
    <source>
        <dbReference type="ARBA" id="ARBA00016895"/>
    </source>
</evidence>
<dbReference type="EMBL" id="VUNH01000001">
    <property type="protein sequence ID" value="MST54658.1"/>
    <property type="molecule type" value="Genomic_DNA"/>
</dbReference>
<proteinExistence type="inferred from homology"/>
<dbReference type="PANTHER" id="PTHR36701">
    <property type="entry name" value="EPOXYQUEUOSINE REDUCTASE QUEH"/>
    <property type="match status" value="1"/>
</dbReference>
<evidence type="ECO:0000256" key="4">
    <source>
        <dbReference type="ARBA" id="ARBA00012622"/>
    </source>
</evidence>
<evidence type="ECO:0000256" key="9">
    <source>
        <dbReference type="ARBA" id="ARBA00022785"/>
    </source>
</evidence>
<keyword evidence="14" id="KW-0676">Redox-active center</keyword>
<keyword evidence="12" id="KW-0411">Iron-sulfur</keyword>
<dbReference type="AlphaFoldDB" id="A0A6L5Y9I7"/>
<organism evidence="17 18">
    <name type="scientific">Pyramidobacter porci</name>
    <dbReference type="NCBI Taxonomy" id="2605789"/>
    <lineage>
        <taxon>Bacteria</taxon>
        <taxon>Thermotogati</taxon>
        <taxon>Synergistota</taxon>
        <taxon>Synergistia</taxon>
        <taxon>Synergistales</taxon>
        <taxon>Dethiosulfovibrionaceae</taxon>
        <taxon>Pyramidobacter</taxon>
    </lineage>
</organism>
<evidence type="ECO:0000256" key="16">
    <source>
        <dbReference type="ARBA" id="ARBA00047415"/>
    </source>
</evidence>
<gene>
    <name evidence="17" type="ORF">FYJ74_01135</name>
</gene>
<dbReference type="Pfam" id="PF02677">
    <property type="entry name" value="QueH"/>
    <property type="match status" value="1"/>
</dbReference>
<keyword evidence="10" id="KW-0560">Oxidoreductase</keyword>
<reference evidence="17 18" key="1">
    <citation type="submission" date="2019-08" db="EMBL/GenBank/DDBJ databases">
        <title>In-depth cultivation of the pig gut microbiome towards novel bacterial diversity and tailored functional studies.</title>
        <authorList>
            <person name="Wylensek D."/>
            <person name="Hitch T.C.A."/>
            <person name="Clavel T."/>
        </authorList>
    </citation>
    <scope>NUCLEOTIDE SEQUENCE [LARGE SCALE GENOMIC DNA]</scope>
    <source>
        <strain evidence="17 18">SM-530-WT-4B</strain>
    </source>
</reference>
<comment type="similarity">
    <text evidence="3">Belongs to the QueH family.</text>
</comment>